<dbReference type="Pfam" id="PF12146">
    <property type="entry name" value="Hydrolase_4"/>
    <property type="match status" value="1"/>
</dbReference>
<sequence>MSEPTDVETTVDILGEPWVVETIPLDDDFEGEVVATLVSRRGDSPTEHAVLHVHGFSDYFFHTEYGEWWLEREHDVYGLDLRKYGRSIRPHQSATYVADLEEYFADLDAAWERITVRDGHTRVVVSGHSTGGLIVALWADARQPAELAGLLLNSPWLDLQGRPALRTPVAGLLIDQVGRRQPMRSLPREVKGHYARSLHRDHEGEWDFDLTWKPVESFPVRFGWLRAIRKGHARLQAGLSVAAPVLVLSSDRSSSPSAMDEDVFSTDIVLDVRQIRRWSTAVGPHVTYAAVPGAVHDVVLSRPEPRARAYEEIRLWLDAYVLRSR</sequence>
<proteinExistence type="predicted"/>
<protein>
    <submittedName>
        <fullName evidence="2">Alpha-beta hydrolase superfamily lysophospholipase</fullName>
    </submittedName>
</protein>
<organism evidence="2 3">
    <name type="scientific">Nocardioides aromaticivorans</name>
    <dbReference type="NCBI Taxonomy" id="200618"/>
    <lineage>
        <taxon>Bacteria</taxon>
        <taxon>Bacillati</taxon>
        <taxon>Actinomycetota</taxon>
        <taxon>Actinomycetes</taxon>
        <taxon>Propionibacteriales</taxon>
        <taxon>Nocardioidaceae</taxon>
        <taxon>Nocardioides</taxon>
    </lineage>
</organism>
<evidence type="ECO:0000313" key="2">
    <source>
        <dbReference type="EMBL" id="NYI47391.1"/>
    </source>
</evidence>
<keyword evidence="2" id="KW-0378">Hydrolase</keyword>
<reference evidence="2 3" key="1">
    <citation type="submission" date="2020-07" db="EMBL/GenBank/DDBJ databases">
        <title>Sequencing the genomes of 1000 actinobacteria strains.</title>
        <authorList>
            <person name="Klenk H.-P."/>
        </authorList>
    </citation>
    <scope>NUCLEOTIDE SEQUENCE [LARGE SCALE GENOMIC DNA]</scope>
    <source>
        <strain evidence="2 3">DSM 15131</strain>
    </source>
</reference>
<dbReference type="RefSeq" id="WP_036545840.1">
    <property type="nucleotide sequence ID" value="NZ_JACBZM010000001.1"/>
</dbReference>
<dbReference type="Gene3D" id="3.40.50.1820">
    <property type="entry name" value="alpha/beta hydrolase"/>
    <property type="match status" value="1"/>
</dbReference>
<evidence type="ECO:0000313" key="3">
    <source>
        <dbReference type="Proteomes" id="UP000562045"/>
    </source>
</evidence>
<dbReference type="InterPro" id="IPR050228">
    <property type="entry name" value="Carboxylesterase_BioH"/>
</dbReference>
<feature type="domain" description="Serine aminopeptidase S33" evidence="1">
    <location>
        <begin position="46"/>
        <end position="251"/>
    </location>
</feature>
<dbReference type="PANTHER" id="PTHR43194">
    <property type="entry name" value="HYDROLASE ALPHA/BETA FOLD FAMILY"/>
    <property type="match status" value="1"/>
</dbReference>
<comment type="caution">
    <text evidence="2">The sequence shown here is derived from an EMBL/GenBank/DDBJ whole genome shotgun (WGS) entry which is preliminary data.</text>
</comment>
<evidence type="ECO:0000259" key="1">
    <source>
        <dbReference type="Pfam" id="PF12146"/>
    </source>
</evidence>
<dbReference type="PANTHER" id="PTHR43194:SF2">
    <property type="entry name" value="PEROXISOMAL MEMBRANE PROTEIN LPX1"/>
    <property type="match status" value="1"/>
</dbReference>
<dbReference type="Proteomes" id="UP000562045">
    <property type="component" value="Unassembled WGS sequence"/>
</dbReference>
<name>A0A7Y9ZM59_9ACTN</name>
<dbReference type="InterPro" id="IPR022742">
    <property type="entry name" value="Hydrolase_4"/>
</dbReference>
<dbReference type="AlphaFoldDB" id="A0A7Y9ZM59"/>
<dbReference type="GO" id="GO:0016787">
    <property type="term" value="F:hydrolase activity"/>
    <property type="evidence" value="ECO:0007669"/>
    <property type="project" value="UniProtKB-KW"/>
</dbReference>
<dbReference type="EMBL" id="JACBZM010000001">
    <property type="protein sequence ID" value="NYI47391.1"/>
    <property type="molecule type" value="Genomic_DNA"/>
</dbReference>
<gene>
    <name evidence="2" type="ORF">BJ993_004471</name>
</gene>
<dbReference type="SUPFAM" id="SSF53474">
    <property type="entry name" value="alpha/beta-Hydrolases"/>
    <property type="match status" value="1"/>
</dbReference>
<dbReference type="InterPro" id="IPR029058">
    <property type="entry name" value="AB_hydrolase_fold"/>
</dbReference>
<accession>A0A7Y9ZM59</accession>